<dbReference type="EMBL" id="ABOX02000004">
    <property type="protein sequence ID" value="EEF62462.1"/>
    <property type="molecule type" value="Genomic_DNA"/>
</dbReference>
<keyword evidence="2" id="KW-1133">Transmembrane helix</keyword>
<keyword evidence="2" id="KW-0812">Transmembrane</keyword>
<dbReference type="InterPro" id="IPR008278">
    <property type="entry name" value="4-PPantetheinyl_Trfase_dom"/>
</dbReference>
<gene>
    <name evidence="4" type="ORF">Cflav_PD5097</name>
</gene>
<dbReference type="Gene3D" id="3.90.470.20">
    <property type="entry name" value="4'-phosphopantetheinyl transferase domain"/>
    <property type="match status" value="1"/>
</dbReference>
<dbReference type="Proteomes" id="UP000003688">
    <property type="component" value="Unassembled WGS sequence"/>
</dbReference>
<reference evidence="4 5" key="1">
    <citation type="journal article" date="2011" name="J. Bacteriol.">
        <title>Genome sequence of 'Pedosphaera parvula' Ellin514, an aerobic Verrucomicrobial isolate from pasture soil.</title>
        <authorList>
            <person name="Kant R."/>
            <person name="van Passel M.W."/>
            <person name="Sangwan P."/>
            <person name="Palva A."/>
            <person name="Lucas S."/>
            <person name="Copeland A."/>
            <person name="Lapidus A."/>
            <person name="Glavina Del Rio T."/>
            <person name="Dalin E."/>
            <person name="Tice H."/>
            <person name="Bruce D."/>
            <person name="Goodwin L."/>
            <person name="Pitluck S."/>
            <person name="Chertkov O."/>
            <person name="Larimer F.W."/>
            <person name="Land M.L."/>
            <person name="Hauser L."/>
            <person name="Brettin T.S."/>
            <person name="Detter J.C."/>
            <person name="Han S."/>
            <person name="de Vos W.M."/>
            <person name="Janssen P.H."/>
            <person name="Smidt H."/>
        </authorList>
    </citation>
    <scope>NUCLEOTIDE SEQUENCE [LARGE SCALE GENOMIC DNA]</scope>
    <source>
        <strain evidence="4 5">Ellin514</strain>
    </source>
</reference>
<feature type="domain" description="4'-phosphopantetheinyl transferase" evidence="3">
    <location>
        <begin position="105"/>
        <end position="213"/>
    </location>
</feature>
<keyword evidence="5" id="KW-1185">Reference proteome</keyword>
<dbReference type="SUPFAM" id="SSF56214">
    <property type="entry name" value="4'-phosphopantetheinyl transferase"/>
    <property type="match status" value="1"/>
</dbReference>
<evidence type="ECO:0000256" key="2">
    <source>
        <dbReference type="SAM" id="Phobius"/>
    </source>
</evidence>
<name>B9XBZ4_PEDPL</name>
<evidence type="ECO:0000256" key="1">
    <source>
        <dbReference type="ARBA" id="ARBA00022679"/>
    </source>
</evidence>
<dbReference type="InterPro" id="IPR037143">
    <property type="entry name" value="4-PPantetheinyl_Trfase_dom_sf"/>
</dbReference>
<feature type="transmembrane region" description="Helical" evidence="2">
    <location>
        <begin position="246"/>
        <end position="265"/>
    </location>
</feature>
<proteinExistence type="predicted"/>
<dbReference type="OrthoDB" id="517356at2"/>
<dbReference type="STRING" id="320771.Cflav_PD5097"/>
<evidence type="ECO:0000259" key="3">
    <source>
        <dbReference type="Pfam" id="PF01648"/>
    </source>
</evidence>
<dbReference type="RefSeq" id="WP_007413342.1">
    <property type="nucleotide sequence ID" value="NZ_ABOX02000004.1"/>
</dbReference>
<dbReference type="Pfam" id="PF01648">
    <property type="entry name" value="ACPS"/>
    <property type="match status" value="1"/>
</dbReference>
<sequence>MNHDLDKIRSVVARYFQVEEAAVTEEFIFPRERLQGSAARDTFHAALKRMAGIDLTTAHTANSYAELIRQDASVQQSLPMPALRKETRPDTNGGVEKGMSERALIGIDIEQIDNMPWSGDPWSEPFYLEHFTDAEIAYCLRRPEPKLSFCGVWAAKEAVIKCCEMLTAFHPRQIEVMHDDVGRPRLSVEGWNHGAHPLALSISHAGPNAVAVCVCVNNAAQSGATAMPNMMPGEDEPVLRRGAGPGLVWGGLIVAALSLMISLVLRLF</sequence>
<evidence type="ECO:0000313" key="5">
    <source>
        <dbReference type="Proteomes" id="UP000003688"/>
    </source>
</evidence>
<comment type="caution">
    <text evidence="4">The sequence shown here is derived from an EMBL/GenBank/DDBJ whole genome shotgun (WGS) entry which is preliminary data.</text>
</comment>
<dbReference type="GO" id="GO:0000287">
    <property type="term" value="F:magnesium ion binding"/>
    <property type="evidence" value="ECO:0007669"/>
    <property type="project" value="InterPro"/>
</dbReference>
<accession>B9XBZ4</accession>
<keyword evidence="2" id="KW-0472">Membrane</keyword>
<keyword evidence="1 4" id="KW-0808">Transferase</keyword>
<dbReference type="GO" id="GO:0008897">
    <property type="term" value="F:holo-[acyl-carrier-protein] synthase activity"/>
    <property type="evidence" value="ECO:0007669"/>
    <property type="project" value="InterPro"/>
</dbReference>
<evidence type="ECO:0000313" key="4">
    <source>
        <dbReference type="EMBL" id="EEF62462.1"/>
    </source>
</evidence>
<dbReference type="AlphaFoldDB" id="B9XBZ4"/>
<protein>
    <submittedName>
        <fullName evidence="4">4'-phosphopantetheinyl transferase</fullName>
    </submittedName>
</protein>
<organism evidence="4 5">
    <name type="scientific">Pedosphaera parvula (strain Ellin514)</name>
    <dbReference type="NCBI Taxonomy" id="320771"/>
    <lineage>
        <taxon>Bacteria</taxon>
        <taxon>Pseudomonadati</taxon>
        <taxon>Verrucomicrobiota</taxon>
        <taxon>Pedosphaerae</taxon>
        <taxon>Pedosphaerales</taxon>
        <taxon>Pedosphaeraceae</taxon>
        <taxon>Pedosphaera</taxon>
    </lineage>
</organism>